<gene>
    <name evidence="3" type="ORF">ACFQZ7_08915</name>
</gene>
<evidence type="ECO:0000259" key="2">
    <source>
        <dbReference type="PROSITE" id="PS50937"/>
    </source>
</evidence>
<dbReference type="CDD" id="cd01109">
    <property type="entry name" value="HTH_YyaN"/>
    <property type="match status" value="1"/>
</dbReference>
<dbReference type="SMART" id="SM00422">
    <property type="entry name" value="HTH_MERR"/>
    <property type="match status" value="1"/>
</dbReference>
<dbReference type="Pfam" id="PF13411">
    <property type="entry name" value="MerR_1"/>
    <property type="match status" value="1"/>
</dbReference>
<keyword evidence="4" id="KW-1185">Reference proteome</keyword>
<dbReference type="Proteomes" id="UP001597104">
    <property type="component" value="Unassembled WGS sequence"/>
</dbReference>
<proteinExistence type="predicted"/>
<reference evidence="4" key="1">
    <citation type="journal article" date="2019" name="Int. J. Syst. Evol. Microbiol.">
        <title>The Global Catalogue of Microorganisms (GCM) 10K type strain sequencing project: providing services to taxonomists for standard genome sequencing and annotation.</title>
        <authorList>
            <consortium name="The Broad Institute Genomics Platform"/>
            <consortium name="The Broad Institute Genome Sequencing Center for Infectious Disease"/>
            <person name="Wu L."/>
            <person name="Ma J."/>
        </authorList>
    </citation>
    <scope>NUCLEOTIDE SEQUENCE [LARGE SCALE GENOMIC DNA]</scope>
    <source>
        <strain evidence="4">CCM 8925</strain>
    </source>
</reference>
<dbReference type="InterPro" id="IPR009061">
    <property type="entry name" value="DNA-bd_dom_put_sf"/>
</dbReference>
<feature type="domain" description="HTH merR-type" evidence="2">
    <location>
        <begin position="1"/>
        <end position="69"/>
    </location>
</feature>
<organism evidence="3 4">
    <name type="scientific">Loigolactobacillus binensis</name>
    <dbReference type="NCBI Taxonomy" id="2559922"/>
    <lineage>
        <taxon>Bacteria</taxon>
        <taxon>Bacillati</taxon>
        <taxon>Bacillota</taxon>
        <taxon>Bacilli</taxon>
        <taxon>Lactobacillales</taxon>
        <taxon>Lactobacillaceae</taxon>
        <taxon>Loigolactobacillus</taxon>
    </lineage>
</organism>
<dbReference type="PANTHER" id="PTHR30204:SF98">
    <property type="entry name" value="HTH-TYPE TRANSCRIPTIONAL REGULATOR ADHR"/>
    <property type="match status" value="1"/>
</dbReference>
<dbReference type="PANTHER" id="PTHR30204">
    <property type="entry name" value="REDOX-CYCLING DRUG-SENSING TRANSCRIPTIONAL ACTIVATOR SOXR"/>
    <property type="match status" value="1"/>
</dbReference>
<dbReference type="InterPro" id="IPR047057">
    <property type="entry name" value="MerR_fam"/>
</dbReference>
<dbReference type="SUPFAM" id="SSF46955">
    <property type="entry name" value="Putative DNA-binding domain"/>
    <property type="match status" value="1"/>
</dbReference>
<dbReference type="PROSITE" id="PS50937">
    <property type="entry name" value="HTH_MERR_2"/>
    <property type="match status" value="1"/>
</dbReference>
<evidence type="ECO:0000313" key="3">
    <source>
        <dbReference type="EMBL" id="MFD0897842.1"/>
    </source>
</evidence>
<dbReference type="Gene3D" id="1.10.1660.10">
    <property type="match status" value="1"/>
</dbReference>
<dbReference type="EMBL" id="JBHTIO010000042">
    <property type="protein sequence ID" value="MFD0897842.1"/>
    <property type="molecule type" value="Genomic_DNA"/>
</dbReference>
<comment type="caution">
    <text evidence="3">The sequence shown here is derived from an EMBL/GenBank/DDBJ whole genome shotgun (WGS) entry which is preliminary data.</text>
</comment>
<keyword evidence="1" id="KW-0238">DNA-binding</keyword>
<sequence length="131" mass="15700">MNIDAVSKKFELTKDTLRYWERIGLLPAIERNQSGYREYSERDMNWVFYIKVLRNAGMTIEALIEFVKLYREGDQTTTARKSLLRDQRQELLDKIAAIQKTVKYLNFKIDHFEDHTLNYEKEKLAYEAVKK</sequence>
<dbReference type="RefSeq" id="WP_137638147.1">
    <property type="nucleotide sequence ID" value="NZ_BJDN01000019.1"/>
</dbReference>
<protein>
    <submittedName>
        <fullName evidence="3">MerR family transcriptional regulator</fullName>
    </submittedName>
</protein>
<evidence type="ECO:0000256" key="1">
    <source>
        <dbReference type="ARBA" id="ARBA00023125"/>
    </source>
</evidence>
<accession>A0ABW3EEN7</accession>
<dbReference type="InterPro" id="IPR000551">
    <property type="entry name" value="MerR-type_HTH_dom"/>
</dbReference>
<name>A0ABW3EEN7_9LACO</name>
<evidence type="ECO:0000313" key="4">
    <source>
        <dbReference type="Proteomes" id="UP001597104"/>
    </source>
</evidence>